<reference evidence="4" key="1">
    <citation type="journal article" date="2019" name="Int. J. Syst. Evol. Microbiol.">
        <title>The Global Catalogue of Microorganisms (GCM) 10K type strain sequencing project: providing services to taxonomists for standard genome sequencing and annotation.</title>
        <authorList>
            <consortium name="The Broad Institute Genomics Platform"/>
            <consortium name="The Broad Institute Genome Sequencing Center for Infectious Disease"/>
            <person name="Wu L."/>
            <person name="Ma J."/>
        </authorList>
    </citation>
    <scope>NUCLEOTIDE SEQUENCE [LARGE SCALE GENOMIC DNA]</scope>
    <source>
        <strain evidence="4">JCM 9377</strain>
    </source>
</reference>
<dbReference type="Proteomes" id="UP001501237">
    <property type="component" value="Unassembled WGS sequence"/>
</dbReference>
<evidence type="ECO:0000256" key="2">
    <source>
        <dbReference type="SAM" id="MobiDB-lite"/>
    </source>
</evidence>
<feature type="compositionally biased region" description="Acidic residues" evidence="2">
    <location>
        <begin position="177"/>
        <end position="197"/>
    </location>
</feature>
<comment type="caution">
    <text evidence="3">The sequence shown here is derived from an EMBL/GenBank/DDBJ whole genome shotgun (WGS) entry which is preliminary data.</text>
</comment>
<organism evidence="3 4">
    <name type="scientific">Actinocorallia longicatena</name>
    <dbReference type="NCBI Taxonomy" id="111803"/>
    <lineage>
        <taxon>Bacteria</taxon>
        <taxon>Bacillati</taxon>
        <taxon>Actinomycetota</taxon>
        <taxon>Actinomycetes</taxon>
        <taxon>Streptosporangiales</taxon>
        <taxon>Thermomonosporaceae</taxon>
        <taxon>Actinocorallia</taxon>
    </lineage>
</organism>
<name>A0ABP6QEG2_9ACTN</name>
<accession>A0ABP6QEG2</accession>
<gene>
    <name evidence="3" type="ORF">GCM10010468_49280</name>
</gene>
<feature type="compositionally biased region" description="Acidic residues" evidence="2">
    <location>
        <begin position="160"/>
        <end position="170"/>
    </location>
</feature>
<feature type="coiled-coil region" evidence="1">
    <location>
        <begin position="256"/>
        <end position="297"/>
    </location>
</feature>
<dbReference type="RefSeq" id="WP_344832464.1">
    <property type="nucleotide sequence ID" value="NZ_BAAAUV010000013.1"/>
</dbReference>
<evidence type="ECO:0000256" key="1">
    <source>
        <dbReference type="SAM" id="Coils"/>
    </source>
</evidence>
<protein>
    <submittedName>
        <fullName evidence="3">Uncharacterized protein</fullName>
    </submittedName>
</protein>
<feature type="region of interest" description="Disordered" evidence="2">
    <location>
        <begin position="141"/>
        <end position="213"/>
    </location>
</feature>
<keyword evidence="4" id="KW-1185">Reference proteome</keyword>
<feature type="compositionally biased region" description="Basic and acidic residues" evidence="2">
    <location>
        <begin position="141"/>
        <end position="151"/>
    </location>
</feature>
<evidence type="ECO:0000313" key="3">
    <source>
        <dbReference type="EMBL" id="GAA3223056.1"/>
    </source>
</evidence>
<sequence length="299" mass="31958">MTIPATAQDVKALLEQGATVQATSERTGFPRGSILAVINGWPGYLHDHATDTAVRPGKAPRGPRPTPKSKPAAKASPVRPTPTVEASDGIKGADAAAILGVNSAAFDELVADGRLAALPRKPKEWRKYKREEVEALALELAAERNEAKPGPEPEVTPAPELEDERIEDEPPALQPDAEPEPVPEEEEPPAPEPVDEPPVEKLVPAPDAEPELVAGNPLGIVKALDQLLDIAATIDDPEIRQEIDLLRKGVAQLRAVLETADERRAARAEVAAAEEALRAARGRLLALEDRIIAAREERA</sequence>
<proteinExistence type="predicted"/>
<feature type="region of interest" description="Disordered" evidence="2">
    <location>
        <begin position="48"/>
        <end position="87"/>
    </location>
</feature>
<keyword evidence="1" id="KW-0175">Coiled coil</keyword>
<evidence type="ECO:0000313" key="4">
    <source>
        <dbReference type="Proteomes" id="UP001501237"/>
    </source>
</evidence>
<dbReference type="EMBL" id="BAAAUV010000013">
    <property type="protein sequence ID" value="GAA3223056.1"/>
    <property type="molecule type" value="Genomic_DNA"/>
</dbReference>